<reference evidence="2 3" key="1">
    <citation type="journal article" date="2016" name="Mol. Biol. Evol.">
        <title>Comparative Genomics of Early-Diverging Mushroom-Forming Fungi Provides Insights into the Origins of Lignocellulose Decay Capabilities.</title>
        <authorList>
            <person name="Nagy L.G."/>
            <person name="Riley R."/>
            <person name="Tritt A."/>
            <person name="Adam C."/>
            <person name="Daum C."/>
            <person name="Floudas D."/>
            <person name="Sun H."/>
            <person name="Yadav J.S."/>
            <person name="Pangilinan J."/>
            <person name="Larsson K.H."/>
            <person name="Matsuura K."/>
            <person name="Barry K."/>
            <person name="Labutti K."/>
            <person name="Kuo R."/>
            <person name="Ohm R.A."/>
            <person name="Bhattacharya S.S."/>
            <person name="Shirouzu T."/>
            <person name="Yoshinaga Y."/>
            <person name="Martin F.M."/>
            <person name="Grigoriev I.V."/>
            <person name="Hibbett D.S."/>
        </authorList>
    </citation>
    <scope>NUCLEOTIDE SEQUENCE [LARGE SCALE GENOMIC DNA]</scope>
    <source>
        <strain evidence="2 3">CBS 109695</strain>
    </source>
</reference>
<dbReference type="InterPro" id="IPR058913">
    <property type="entry name" value="Integrase_dom_put"/>
</dbReference>
<protein>
    <recommendedName>
        <fullName evidence="1">Integrase core domain-containing protein</fullName>
    </recommendedName>
</protein>
<dbReference type="PANTHER" id="PTHR46791:SF5">
    <property type="entry name" value="CLR5 DOMAIN-CONTAINING PROTEIN-RELATED"/>
    <property type="match status" value="1"/>
</dbReference>
<dbReference type="EMBL" id="KV417540">
    <property type="protein sequence ID" value="KZP22306.1"/>
    <property type="molecule type" value="Genomic_DNA"/>
</dbReference>
<keyword evidence="3" id="KW-1185">Reference proteome</keyword>
<feature type="domain" description="Integrase core" evidence="1">
    <location>
        <begin position="1"/>
        <end position="106"/>
    </location>
</feature>
<evidence type="ECO:0000313" key="2">
    <source>
        <dbReference type="EMBL" id="KZP22306.1"/>
    </source>
</evidence>
<dbReference type="AlphaFoldDB" id="A0A166KVU8"/>
<dbReference type="Pfam" id="PF24764">
    <property type="entry name" value="rva_4"/>
    <property type="match status" value="1"/>
</dbReference>
<dbReference type="Proteomes" id="UP000076532">
    <property type="component" value="Unassembled WGS sequence"/>
</dbReference>
<dbReference type="OrthoDB" id="3353107at2759"/>
<name>A0A166KVU8_9AGAM</name>
<sequence>MEHIRGLLRGSYIWGRSVHNTRIERLWYDVTHGFGQKWKNFFHDLETHHSLNPQVPQHIWLLHHLFLAAVDNDAQDWMHAWNPHKLQIKDERSRSPRDIFLFSLIQDGPRGLQGMLAPVDDATLDLPSYGIDWQVANDPRFVNHLLRENPQEITPQNPFQTVPSHQAHVPCTPPNCPFTHEQVQWLDNMLEDSVDMAARGMHMRRLVWVKALDLCNQLYDEGDSESE</sequence>
<dbReference type="PANTHER" id="PTHR46791">
    <property type="entry name" value="EXPRESSED PROTEIN"/>
    <property type="match status" value="1"/>
</dbReference>
<evidence type="ECO:0000313" key="3">
    <source>
        <dbReference type="Proteomes" id="UP000076532"/>
    </source>
</evidence>
<dbReference type="STRING" id="436010.A0A166KVU8"/>
<accession>A0A166KVU8</accession>
<proteinExistence type="predicted"/>
<evidence type="ECO:0000259" key="1">
    <source>
        <dbReference type="Pfam" id="PF24764"/>
    </source>
</evidence>
<organism evidence="2 3">
    <name type="scientific">Athelia psychrophila</name>
    <dbReference type="NCBI Taxonomy" id="1759441"/>
    <lineage>
        <taxon>Eukaryota</taxon>
        <taxon>Fungi</taxon>
        <taxon>Dikarya</taxon>
        <taxon>Basidiomycota</taxon>
        <taxon>Agaricomycotina</taxon>
        <taxon>Agaricomycetes</taxon>
        <taxon>Agaricomycetidae</taxon>
        <taxon>Atheliales</taxon>
        <taxon>Atheliaceae</taxon>
        <taxon>Athelia</taxon>
    </lineage>
</organism>
<gene>
    <name evidence="2" type="ORF">FIBSPDRAFT_910514</name>
</gene>